<accession>A0ABW2I4Z8</accession>
<keyword evidence="2" id="KW-0067">ATP-binding</keyword>
<dbReference type="SMART" id="SM00421">
    <property type="entry name" value="HTH_LUXR"/>
    <property type="match status" value="1"/>
</dbReference>
<dbReference type="InterPro" id="IPR007111">
    <property type="entry name" value="NACHT_NTPase"/>
</dbReference>
<protein>
    <submittedName>
        <fullName evidence="5">AAA family ATPase</fullName>
    </submittedName>
</protein>
<dbReference type="PANTHER" id="PTHR16305:SF35">
    <property type="entry name" value="TRANSCRIPTIONAL ACTIVATOR DOMAIN"/>
    <property type="match status" value="1"/>
</dbReference>
<dbReference type="CDD" id="cd06170">
    <property type="entry name" value="LuxR_C_like"/>
    <property type="match status" value="1"/>
</dbReference>
<dbReference type="SUPFAM" id="SSF46894">
    <property type="entry name" value="C-terminal effector domain of the bipartite response regulators"/>
    <property type="match status" value="1"/>
</dbReference>
<dbReference type="InterPro" id="IPR000792">
    <property type="entry name" value="Tscrpt_reg_LuxR_C"/>
</dbReference>
<dbReference type="SUPFAM" id="SSF52540">
    <property type="entry name" value="P-loop containing nucleoside triphosphate hydrolases"/>
    <property type="match status" value="1"/>
</dbReference>
<evidence type="ECO:0000313" key="6">
    <source>
        <dbReference type="Proteomes" id="UP001596548"/>
    </source>
</evidence>
<gene>
    <name evidence="5" type="ORF">ACFQS1_38950</name>
</gene>
<dbReference type="InterPro" id="IPR016032">
    <property type="entry name" value="Sig_transdc_resp-reg_C-effctor"/>
</dbReference>
<reference evidence="6" key="1">
    <citation type="journal article" date="2019" name="Int. J. Syst. Evol. Microbiol.">
        <title>The Global Catalogue of Microorganisms (GCM) 10K type strain sequencing project: providing services to taxonomists for standard genome sequencing and annotation.</title>
        <authorList>
            <consortium name="The Broad Institute Genomics Platform"/>
            <consortium name="The Broad Institute Genome Sequencing Center for Infectious Disease"/>
            <person name="Wu L."/>
            <person name="Ma J."/>
        </authorList>
    </citation>
    <scope>NUCLEOTIDE SEQUENCE [LARGE SCALE GENOMIC DNA]</scope>
    <source>
        <strain evidence="6">XZYJT-10</strain>
    </source>
</reference>
<evidence type="ECO:0000256" key="1">
    <source>
        <dbReference type="ARBA" id="ARBA00022741"/>
    </source>
</evidence>
<dbReference type="PROSITE" id="PS00622">
    <property type="entry name" value="HTH_LUXR_1"/>
    <property type="match status" value="1"/>
</dbReference>
<dbReference type="PROSITE" id="PS50043">
    <property type="entry name" value="HTH_LUXR_2"/>
    <property type="match status" value="1"/>
</dbReference>
<evidence type="ECO:0000256" key="2">
    <source>
        <dbReference type="ARBA" id="ARBA00022840"/>
    </source>
</evidence>
<dbReference type="InterPro" id="IPR027417">
    <property type="entry name" value="P-loop_NTPase"/>
</dbReference>
<dbReference type="Pfam" id="PF13191">
    <property type="entry name" value="AAA_16"/>
    <property type="match status" value="1"/>
</dbReference>
<dbReference type="PANTHER" id="PTHR16305">
    <property type="entry name" value="TESTICULAR SOLUBLE ADENYLYL CYCLASE"/>
    <property type="match status" value="1"/>
</dbReference>
<dbReference type="PROSITE" id="PS50837">
    <property type="entry name" value="NACHT"/>
    <property type="match status" value="1"/>
</dbReference>
<evidence type="ECO:0000259" key="3">
    <source>
        <dbReference type="PROSITE" id="PS50043"/>
    </source>
</evidence>
<feature type="domain" description="HTH luxR-type" evidence="3">
    <location>
        <begin position="856"/>
        <end position="921"/>
    </location>
</feature>
<sequence>MTELTGRRSECDVLDQLVAAVRAGESRTLLVRGEAGVGKTALLEYLAGRASGCQVRRAVGIQSEMELAFAALHQLCAPMLDRLDSLPAPQRDALRTAFGLRAGPAPDRFAVGLAALGLLSETAGERPLVCIVDDQQWLDRASAQVLAILARRLGAESVGLVFGARVPTADLAGLPELPVEGLPEDDARALLESALTGPLDAPVRDQIIAEAHGNPLALLELPRGRTAAELAGGFGLPAAATVPSSTASSIEESFRRRVGVLPAPTRQLLLLAAADPTGDPELVWRAAARLRVEADAAGPAIEAGLVEFGIRVRFRHPLVRSVVYQSAPVPMRQTAHRTLAEVTDRELDPDRRAWHRAHAASEPDEDVAGELERSAGRAQARGGLAAAAAFLERGVMLTPDPARRAGRALAAANTKFQAGAFDAVPDLLAAAEAGPLSEFEQARADLLRAQLAFVTNRGGDAPLLLTRAARRLEPIDAGLARATYLDALTASTLAGRLATPGGHTLEVARAARAAPKPPDDPRVPDLLLDGLAANFNEGYGAGVPFLRQALTSFGIGTSPEEELRWLWLTTLAALHLWDDERWDVLSGRYVELARRAGALSELPLALSTRSMMLLFAGDLATATDLTDEGRAVIDATGSQFAPYAAMGLAALQGRPATVSALIESTAGDVAERGEGIAISVAQWANALLHNGLGRYPEAMSAAQQALHLQEYPDMHYPGIANWAAAELVEAAARSGATGTAEGTYRWIAAMTSASGTDWALGVEARARALVTEGKAAEAAYEDSITHLGRTRVRAELARAHLLYGEWLRRQRRRTEAREQLRTAQDMLEAMGMAAFAERAGRELRATGETARKRTATAAASRELTAHEAQIARLARDGLSNPEIGARLFLSPRTVQHHLGNVFAKLDITSRSQLGHALPQYGG</sequence>
<dbReference type="PRINTS" id="PR00038">
    <property type="entry name" value="HTHLUXR"/>
</dbReference>
<evidence type="ECO:0000313" key="5">
    <source>
        <dbReference type="EMBL" id="MFC7279973.1"/>
    </source>
</evidence>
<comment type="caution">
    <text evidence="5">The sequence shown here is derived from an EMBL/GenBank/DDBJ whole genome shotgun (WGS) entry which is preliminary data.</text>
</comment>
<dbReference type="InterPro" id="IPR041664">
    <property type="entry name" value="AAA_16"/>
</dbReference>
<dbReference type="InterPro" id="IPR036388">
    <property type="entry name" value="WH-like_DNA-bd_sf"/>
</dbReference>
<organism evidence="5 6">
    <name type="scientific">Paractinoplanes rhizophilus</name>
    <dbReference type="NCBI Taxonomy" id="1416877"/>
    <lineage>
        <taxon>Bacteria</taxon>
        <taxon>Bacillati</taxon>
        <taxon>Actinomycetota</taxon>
        <taxon>Actinomycetes</taxon>
        <taxon>Micromonosporales</taxon>
        <taxon>Micromonosporaceae</taxon>
        <taxon>Paractinoplanes</taxon>
    </lineage>
</organism>
<keyword evidence="1" id="KW-0547">Nucleotide-binding</keyword>
<feature type="domain" description="NACHT" evidence="4">
    <location>
        <begin position="27"/>
        <end position="47"/>
    </location>
</feature>
<keyword evidence="6" id="KW-1185">Reference proteome</keyword>
<dbReference type="Pfam" id="PF00196">
    <property type="entry name" value="GerE"/>
    <property type="match status" value="1"/>
</dbReference>
<dbReference type="Proteomes" id="UP001596548">
    <property type="component" value="Unassembled WGS sequence"/>
</dbReference>
<dbReference type="Gene3D" id="1.10.10.10">
    <property type="entry name" value="Winged helix-like DNA-binding domain superfamily/Winged helix DNA-binding domain"/>
    <property type="match status" value="1"/>
</dbReference>
<evidence type="ECO:0000259" key="4">
    <source>
        <dbReference type="PROSITE" id="PS50837"/>
    </source>
</evidence>
<proteinExistence type="predicted"/>
<name>A0ABW2I4Z8_9ACTN</name>
<dbReference type="RefSeq" id="WP_378977811.1">
    <property type="nucleotide sequence ID" value="NZ_JBHTBJ010000069.1"/>
</dbReference>
<dbReference type="EMBL" id="JBHTBJ010000069">
    <property type="protein sequence ID" value="MFC7279973.1"/>
    <property type="molecule type" value="Genomic_DNA"/>
</dbReference>